<evidence type="ECO:0000256" key="6">
    <source>
        <dbReference type="PROSITE-ProRule" id="PRU10060"/>
    </source>
</evidence>
<dbReference type="SUPFAM" id="SSF48208">
    <property type="entry name" value="Six-hairpin glycosidases"/>
    <property type="match status" value="1"/>
</dbReference>
<comment type="similarity">
    <text evidence="1 6 7">Belongs to the glycosyl hydrolase 9 (cellulase E) family.</text>
</comment>
<keyword evidence="2 6" id="KW-0378">Hydrolase</keyword>
<keyword evidence="11" id="KW-1185">Reference proteome</keyword>
<dbReference type="CDD" id="cd02850">
    <property type="entry name" value="E_set_Cellulase_N"/>
    <property type="match status" value="1"/>
</dbReference>
<feature type="domain" description="Glycoside hydrolase family 9" evidence="8">
    <location>
        <begin position="144"/>
        <end position="582"/>
    </location>
</feature>
<dbReference type="PANTHER" id="PTHR22298">
    <property type="entry name" value="ENDO-1,4-BETA-GLUCANASE"/>
    <property type="match status" value="1"/>
</dbReference>
<name>A0ABU2ZU22_9ALTE</name>
<evidence type="ECO:0000313" key="11">
    <source>
        <dbReference type="Proteomes" id="UP001253545"/>
    </source>
</evidence>
<proteinExistence type="inferred from homology"/>
<dbReference type="RefSeq" id="WP_311369669.1">
    <property type="nucleotide sequence ID" value="NZ_JAVRHX010000005.1"/>
</dbReference>
<feature type="active site" evidence="6">
    <location>
        <position position="560"/>
    </location>
</feature>
<feature type="signal peptide" evidence="7">
    <location>
        <begin position="1"/>
        <end position="24"/>
    </location>
</feature>
<evidence type="ECO:0000256" key="4">
    <source>
        <dbReference type="ARBA" id="ARBA00023295"/>
    </source>
</evidence>
<feature type="chain" id="PRO_5044999841" description="Endoglucanase" evidence="7">
    <location>
        <begin position="25"/>
        <end position="589"/>
    </location>
</feature>
<evidence type="ECO:0000256" key="5">
    <source>
        <dbReference type="ARBA" id="ARBA00023326"/>
    </source>
</evidence>
<evidence type="ECO:0000256" key="1">
    <source>
        <dbReference type="ARBA" id="ARBA00007072"/>
    </source>
</evidence>
<dbReference type="InterPro" id="IPR012341">
    <property type="entry name" value="6hp_glycosidase-like_sf"/>
</dbReference>
<evidence type="ECO:0000256" key="3">
    <source>
        <dbReference type="ARBA" id="ARBA00023277"/>
    </source>
</evidence>
<dbReference type="PROSITE" id="PS51257">
    <property type="entry name" value="PROKAR_LIPOPROTEIN"/>
    <property type="match status" value="1"/>
</dbReference>
<dbReference type="Proteomes" id="UP001253545">
    <property type="component" value="Unassembled WGS sequence"/>
</dbReference>
<protein>
    <recommendedName>
        <fullName evidence="7">Endoglucanase</fullName>
        <ecNumber evidence="7">3.2.1.4</ecNumber>
    </recommendedName>
</protein>
<evidence type="ECO:0000313" key="10">
    <source>
        <dbReference type="EMBL" id="MDT0596144.1"/>
    </source>
</evidence>
<comment type="catalytic activity">
    <reaction evidence="7">
        <text>Endohydrolysis of (1-&gt;4)-beta-D-glucosidic linkages in cellulose, lichenin and cereal beta-D-glucans.</text>
        <dbReference type="EC" id="3.2.1.4"/>
    </reaction>
</comment>
<feature type="domain" description="Cellulase Ig-like" evidence="9">
    <location>
        <begin position="38"/>
        <end position="126"/>
    </location>
</feature>
<dbReference type="InterPro" id="IPR013783">
    <property type="entry name" value="Ig-like_fold"/>
</dbReference>
<dbReference type="Gene3D" id="2.60.40.10">
    <property type="entry name" value="Immunoglobulins"/>
    <property type="match status" value="1"/>
</dbReference>
<dbReference type="EMBL" id="JAVRHX010000005">
    <property type="protein sequence ID" value="MDT0596144.1"/>
    <property type="molecule type" value="Genomic_DNA"/>
</dbReference>
<evidence type="ECO:0000256" key="7">
    <source>
        <dbReference type="RuleBase" id="RU361166"/>
    </source>
</evidence>
<dbReference type="InterPro" id="IPR004197">
    <property type="entry name" value="Cellulase_Ig-like"/>
</dbReference>
<evidence type="ECO:0000256" key="2">
    <source>
        <dbReference type="ARBA" id="ARBA00022801"/>
    </source>
</evidence>
<dbReference type="InterPro" id="IPR001701">
    <property type="entry name" value="Glyco_hydro_9"/>
</dbReference>
<organism evidence="10 11">
    <name type="scientific">Glaciecola petra</name>
    <dbReference type="NCBI Taxonomy" id="3075602"/>
    <lineage>
        <taxon>Bacteria</taxon>
        <taxon>Pseudomonadati</taxon>
        <taxon>Pseudomonadota</taxon>
        <taxon>Gammaproteobacteria</taxon>
        <taxon>Alteromonadales</taxon>
        <taxon>Alteromonadaceae</taxon>
        <taxon>Glaciecola</taxon>
    </lineage>
</organism>
<reference evidence="10 11" key="1">
    <citation type="submission" date="2023-09" db="EMBL/GenBank/DDBJ databases">
        <authorList>
            <person name="Rey-Velasco X."/>
        </authorList>
    </citation>
    <scope>NUCLEOTIDE SEQUENCE [LARGE SCALE GENOMIC DNA]</scope>
    <source>
        <strain evidence="10 11">P117</strain>
    </source>
</reference>
<sequence>MNKKIRILISAFITSCLIGISACSSITSELTLNDKIGTSNKIKVNQIAYLPNSTKLAVVPFETSENASIESQEQGFRIENASSGEVVFEGTLSTASLWAPANQTAKLADFSELTRPGTYVVKVDGVMQSPSFNISKDGFLATHDAALKAYYFNRAGMALSKEYAGAWQRQAGHLDTDVIVHESAASAARPAGTVISSPKGWYDAGDYNKYIVNSGISTYTLLLAYSHFEDFYETRSIDIPESSNGVPDIIDEIMWNLDWMETMQDPNDGGVYHKLTTKNFMSAVMPHTLTEPRFVVQKSTGAALNFAATFAMASRVLSELPTFTAKANEYKQAATAAYQWAMSHPKAIYKQPEDIKTGEYGDSELKGEFAWAAAELFLLTKDSNYLDNFQQFADELTTPGWQDTMTLAYISLLSEGKTVMKAPDYDVIVEKVLEYSDELVGLKEQSAYGVPMVKSDFVWGSNSVALNKAFVLLQAYRHTSIEKYKTSASSLIDYVMGKNPTDYSYITGFGSKSPMDPHHRVSYADDVNDPVPGFLVGGPHTGEQDKCTYEGSFAATTFLDDWCSYSTNEVTINWNAPLVYTLVALHSMQ</sequence>
<keyword evidence="3 6" id="KW-0119">Carbohydrate metabolism</keyword>
<accession>A0ABU2ZU22</accession>
<dbReference type="InterPro" id="IPR008928">
    <property type="entry name" value="6-hairpin_glycosidase_sf"/>
</dbReference>
<gene>
    <name evidence="10" type="ORF">RM552_14920</name>
</gene>
<dbReference type="InterPro" id="IPR033126">
    <property type="entry name" value="Glyco_hydro_9_Asp/Glu_AS"/>
</dbReference>
<dbReference type="Pfam" id="PF00759">
    <property type="entry name" value="Glyco_hydro_9"/>
    <property type="match status" value="1"/>
</dbReference>
<dbReference type="EC" id="3.2.1.4" evidence="7"/>
<comment type="caution">
    <text evidence="10">The sequence shown here is derived from an EMBL/GenBank/DDBJ whole genome shotgun (WGS) entry which is preliminary data.</text>
</comment>
<evidence type="ECO:0000259" key="9">
    <source>
        <dbReference type="Pfam" id="PF02927"/>
    </source>
</evidence>
<keyword evidence="7" id="KW-0136">Cellulose degradation</keyword>
<dbReference type="SUPFAM" id="SSF81296">
    <property type="entry name" value="E set domains"/>
    <property type="match status" value="1"/>
</dbReference>
<feature type="active site" evidence="6">
    <location>
        <position position="569"/>
    </location>
</feature>
<keyword evidence="4 6" id="KW-0326">Glycosidase</keyword>
<evidence type="ECO:0000259" key="8">
    <source>
        <dbReference type="Pfam" id="PF00759"/>
    </source>
</evidence>
<keyword evidence="5 6" id="KW-0624">Polysaccharide degradation</keyword>
<dbReference type="Pfam" id="PF02927">
    <property type="entry name" value="CelD_N"/>
    <property type="match status" value="1"/>
</dbReference>
<keyword evidence="7" id="KW-0732">Signal</keyword>
<dbReference type="PROSITE" id="PS00698">
    <property type="entry name" value="GH9_3"/>
    <property type="match status" value="1"/>
</dbReference>
<dbReference type="Gene3D" id="1.50.10.10">
    <property type="match status" value="1"/>
</dbReference>
<dbReference type="InterPro" id="IPR014756">
    <property type="entry name" value="Ig_E-set"/>
</dbReference>
<dbReference type="GO" id="GO:0016787">
    <property type="term" value="F:hydrolase activity"/>
    <property type="evidence" value="ECO:0007669"/>
    <property type="project" value="UniProtKB-KW"/>
</dbReference>